<dbReference type="Gene3D" id="3.60.10.10">
    <property type="entry name" value="Endonuclease/exonuclease/phosphatase"/>
    <property type="match status" value="1"/>
</dbReference>
<dbReference type="Proteomes" id="UP001293593">
    <property type="component" value="Unassembled WGS sequence"/>
</dbReference>
<organism evidence="1 2">
    <name type="scientific">Acacia crassicarpa</name>
    <name type="common">northern wattle</name>
    <dbReference type="NCBI Taxonomy" id="499986"/>
    <lineage>
        <taxon>Eukaryota</taxon>
        <taxon>Viridiplantae</taxon>
        <taxon>Streptophyta</taxon>
        <taxon>Embryophyta</taxon>
        <taxon>Tracheophyta</taxon>
        <taxon>Spermatophyta</taxon>
        <taxon>Magnoliopsida</taxon>
        <taxon>eudicotyledons</taxon>
        <taxon>Gunneridae</taxon>
        <taxon>Pentapetalae</taxon>
        <taxon>rosids</taxon>
        <taxon>fabids</taxon>
        <taxon>Fabales</taxon>
        <taxon>Fabaceae</taxon>
        <taxon>Caesalpinioideae</taxon>
        <taxon>mimosoid clade</taxon>
        <taxon>Acacieae</taxon>
        <taxon>Acacia</taxon>
    </lineage>
</organism>
<evidence type="ECO:0008006" key="3">
    <source>
        <dbReference type="Google" id="ProtNLM"/>
    </source>
</evidence>
<comment type="caution">
    <text evidence="1">The sequence shown here is derived from an EMBL/GenBank/DDBJ whole genome shotgun (WGS) entry which is preliminary data.</text>
</comment>
<dbReference type="InterPro" id="IPR036691">
    <property type="entry name" value="Endo/exonu/phosph_ase_sf"/>
</dbReference>
<name>A0AAE1IY35_9FABA</name>
<evidence type="ECO:0000313" key="1">
    <source>
        <dbReference type="EMBL" id="KAK4259111.1"/>
    </source>
</evidence>
<proteinExistence type="predicted"/>
<dbReference type="AlphaFoldDB" id="A0AAE1IY35"/>
<reference evidence="1" key="1">
    <citation type="submission" date="2023-10" db="EMBL/GenBank/DDBJ databases">
        <title>Chromosome-level genome of the transformable northern wattle, Acacia crassicarpa.</title>
        <authorList>
            <person name="Massaro I."/>
            <person name="Sinha N.R."/>
            <person name="Poethig S."/>
            <person name="Leichty A.R."/>
        </authorList>
    </citation>
    <scope>NUCLEOTIDE SEQUENCE</scope>
    <source>
        <strain evidence="1">Acra3RX</strain>
        <tissue evidence="1">Leaf</tissue>
    </source>
</reference>
<evidence type="ECO:0000313" key="2">
    <source>
        <dbReference type="Proteomes" id="UP001293593"/>
    </source>
</evidence>
<dbReference type="SUPFAM" id="SSF56219">
    <property type="entry name" value="DNase I-like"/>
    <property type="match status" value="1"/>
</dbReference>
<accession>A0AAE1IY35</accession>
<sequence>METKQKAKVMRKVRRRCGFNEEWIVNPVGISGGLALWWSDVLTVNILFSSSNIIHTSVISETLSTPSYITFIYGPTDEGDRMLCWQKVRRISNNIRDPWMCIGDFNDILSQQEKSGGLPRPRGRF</sequence>
<dbReference type="EMBL" id="JAWXYG010000011">
    <property type="protein sequence ID" value="KAK4259111.1"/>
    <property type="molecule type" value="Genomic_DNA"/>
</dbReference>
<protein>
    <recommendedName>
        <fullName evidence="3">Endonuclease/exonuclease/phosphatase family protein</fullName>
    </recommendedName>
</protein>
<dbReference type="PANTHER" id="PTHR35218">
    <property type="entry name" value="RNASE H DOMAIN-CONTAINING PROTEIN"/>
    <property type="match status" value="1"/>
</dbReference>
<keyword evidence="2" id="KW-1185">Reference proteome</keyword>
<dbReference type="PANTHER" id="PTHR35218:SF9">
    <property type="entry name" value="ENDONUCLEASE_EXONUCLEASE_PHOSPHATASE DOMAIN-CONTAINING PROTEIN"/>
    <property type="match status" value="1"/>
</dbReference>
<gene>
    <name evidence="1" type="ORF">QN277_005478</name>
</gene>